<sequence>MPLLRGKGKWHYVKKLRLPSVAICHETLAKVPKPAVLYKRIASGAYQQVVVSPKTATLVESQAAVLKKPWFYQHLCIVCIDEPDYARLGMLRASIPRNVPFVIAFATLLGHILDDIYIKLLLFVITHIILLINARPNVVLLSKADLQFLILAEIRQVSDISITLMYCNTHITYEDIVHKLRRWLQAMDIEVITFYHAKTSDNCKCELKDKLRTGKVCIPIYTDAVGIGWMLPSFCALVQRAGRIAHNLNWLGEAILIVPVKLLKKDIIKEDIATAIEAACSEASFMQPEPPPMQVMDEDMLEIDGAVVAEENQIILVHEGDFVICGTRKKCSTMQCNLYEAQFLSKFVYTQQCRRCVWNEFLKNFKKVDRHVKKSRKTSLKIHIS</sequence>
<accession>A0A8E2AKG6</accession>
<dbReference type="Proteomes" id="UP000250043">
    <property type="component" value="Unassembled WGS sequence"/>
</dbReference>
<protein>
    <submittedName>
        <fullName evidence="1">Uncharacterized protein</fullName>
    </submittedName>
</protein>
<dbReference type="EMBL" id="KV722753">
    <property type="protein sequence ID" value="OCH83960.1"/>
    <property type="molecule type" value="Genomic_DNA"/>
</dbReference>
<gene>
    <name evidence="1" type="ORF">OBBRIDRAFT_815648</name>
</gene>
<organism evidence="1 2">
    <name type="scientific">Obba rivulosa</name>
    <dbReference type="NCBI Taxonomy" id="1052685"/>
    <lineage>
        <taxon>Eukaryota</taxon>
        <taxon>Fungi</taxon>
        <taxon>Dikarya</taxon>
        <taxon>Basidiomycota</taxon>
        <taxon>Agaricomycotina</taxon>
        <taxon>Agaricomycetes</taxon>
        <taxon>Polyporales</taxon>
        <taxon>Gelatoporiaceae</taxon>
        <taxon>Obba</taxon>
    </lineage>
</organism>
<evidence type="ECO:0000313" key="1">
    <source>
        <dbReference type="EMBL" id="OCH83960.1"/>
    </source>
</evidence>
<proteinExistence type="predicted"/>
<evidence type="ECO:0000313" key="2">
    <source>
        <dbReference type="Proteomes" id="UP000250043"/>
    </source>
</evidence>
<name>A0A8E2AKG6_9APHY</name>
<dbReference type="AlphaFoldDB" id="A0A8E2AKG6"/>
<reference evidence="1 2" key="1">
    <citation type="submission" date="2016-07" db="EMBL/GenBank/DDBJ databases">
        <title>Draft genome of the white-rot fungus Obba rivulosa 3A-2.</title>
        <authorList>
            <consortium name="DOE Joint Genome Institute"/>
            <person name="Miettinen O."/>
            <person name="Riley R."/>
            <person name="Acob R."/>
            <person name="Barry K."/>
            <person name="Cullen D."/>
            <person name="De Vries R."/>
            <person name="Hainaut M."/>
            <person name="Hatakka A."/>
            <person name="Henrissat B."/>
            <person name="Hilden K."/>
            <person name="Kuo R."/>
            <person name="Labutti K."/>
            <person name="Lipzen A."/>
            <person name="Makela M.R."/>
            <person name="Sandor L."/>
            <person name="Spatafora J.W."/>
            <person name="Grigoriev I.V."/>
            <person name="Hibbett D.S."/>
        </authorList>
    </citation>
    <scope>NUCLEOTIDE SEQUENCE [LARGE SCALE GENOMIC DNA]</scope>
    <source>
        <strain evidence="1 2">3A-2</strain>
    </source>
</reference>
<dbReference type="SUPFAM" id="SSF52540">
    <property type="entry name" value="P-loop containing nucleoside triphosphate hydrolases"/>
    <property type="match status" value="1"/>
</dbReference>
<keyword evidence="2" id="KW-1185">Reference proteome</keyword>
<dbReference type="InterPro" id="IPR027417">
    <property type="entry name" value="P-loop_NTPase"/>
</dbReference>
<dbReference type="OrthoDB" id="10261556at2759"/>